<dbReference type="EMBL" id="CP035492">
    <property type="protein sequence ID" value="QAY66787.1"/>
    <property type="molecule type" value="Genomic_DNA"/>
</dbReference>
<organism evidence="1 2">
    <name type="scientific">Paenibacillus protaetiae</name>
    <dbReference type="NCBI Taxonomy" id="2509456"/>
    <lineage>
        <taxon>Bacteria</taxon>
        <taxon>Bacillati</taxon>
        <taxon>Bacillota</taxon>
        <taxon>Bacilli</taxon>
        <taxon>Bacillales</taxon>
        <taxon>Paenibacillaceae</taxon>
        <taxon>Paenibacillus</taxon>
    </lineage>
</organism>
<protein>
    <submittedName>
        <fullName evidence="1">Uncharacterized protein</fullName>
    </submittedName>
</protein>
<dbReference type="AlphaFoldDB" id="A0A4P6F188"/>
<dbReference type="RefSeq" id="WP_129440717.1">
    <property type="nucleotide sequence ID" value="NZ_CP035492.1"/>
</dbReference>
<accession>A0A4P6F188</accession>
<dbReference type="KEGG" id="pprt:ET464_10570"/>
<sequence>MIPFERTWPYDIIMNDIYAPSCPFCGQDNVLLPIRPEEIEDIHHGKKKLLVFPCCHSRITVVDMDSDYILAAQRLRAKV</sequence>
<dbReference type="OrthoDB" id="2889126at2"/>
<dbReference type="Proteomes" id="UP000293568">
    <property type="component" value="Chromosome"/>
</dbReference>
<proteinExistence type="predicted"/>
<name>A0A4P6F188_9BACL</name>
<gene>
    <name evidence="1" type="ORF">ET464_10570</name>
</gene>
<keyword evidence="2" id="KW-1185">Reference proteome</keyword>
<evidence type="ECO:0000313" key="2">
    <source>
        <dbReference type="Proteomes" id="UP000293568"/>
    </source>
</evidence>
<reference evidence="1 2" key="1">
    <citation type="submission" date="2019-01" db="EMBL/GenBank/DDBJ databases">
        <title>Genome sequencing of strain FW100M-2.</title>
        <authorList>
            <person name="Heo J."/>
            <person name="Kim S.-J."/>
            <person name="Kim J.-S."/>
            <person name="Hong S.-B."/>
            <person name="Kwon S.-W."/>
        </authorList>
    </citation>
    <scope>NUCLEOTIDE SEQUENCE [LARGE SCALE GENOMIC DNA]</scope>
    <source>
        <strain evidence="1 2">FW100M-2</strain>
    </source>
</reference>
<evidence type="ECO:0000313" key="1">
    <source>
        <dbReference type="EMBL" id="QAY66787.1"/>
    </source>
</evidence>